<accession>A0A6C0DV21</accession>
<protein>
    <submittedName>
        <fullName evidence="1">Uncharacterized protein</fullName>
    </submittedName>
</protein>
<organism evidence="1">
    <name type="scientific">viral metagenome</name>
    <dbReference type="NCBI Taxonomy" id="1070528"/>
    <lineage>
        <taxon>unclassified sequences</taxon>
        <taxon>metagenomes</taxon>
        <taxon>organismal metagenomes</taxon>
    </lineage>
</organism>
<proteinExistence type="predicted"/>
<dbReference type="EMBL" id="MN739680">
    <property type="protein sequence ID" value="QHT20687.1"/>
    <property type="molecule type" value="Genomic_DNA"/>
</dbReference>
<sequence length="151" mass="18065">MYYIAHRGNLNGRIPERENKPDYIMEAIQAGYDCEIDIWLIDNILYLGHDSPETVIPFEFLMENKKYLWIHCKNKDALYKMIKSDMNCFFHDRDDYTLTSKLVIWGNINSKIDNCICVMPELFKNRLSDLDLLKCEGVCSDYIEYYYKRFV</sequence>
<name>A0A6C0DV21_9ZZZZ</name>
<dbReference type="AlphaFoldDB" id="A0A6C0DV21"/>
<evidence type="ECO:0000313" key="1">
    <source>
        <dbReference type="EMBL" id="QHT20687.1"/>
    </source>
</evidence>
<reference evidence="1" key="1">
    <citation type="journal article" date="2020" name="Nature">
        <title>Giant virus diversity and host interactions through global metagenomics.</title>
        <authorList>
            <person name="Schulz F."/>
            <person name="Roux S."/>
            <person name="Paez-Espino D."/>
            <person name="Jungbluth S."/>
            <person name="Walsh D.A."/>
            <person name="Denef V.J."/>
            <person name="McMahon K.D."/>
            <person name="Konstantinidis K.T."/>
            <person name="Eloe-Fadrosh E.A."/>
            <person name="Kyrpides N.C."/>
            <person name="Woyke T."/>
        </authorList>
    </citation>
    <scope>NUCLEOTIDE SEQUENCE</scope>
    <source>
        <strain evidence="1">GVMAG-M-3300023174-68</strain>
    </source>
</reference>